<evidence type="ECO:0008006" key="3">
    <source>
        <dbReference type="Google" id="ProtNLM"/>
    </source>
</evidence>
<proteinExistence type="predicted"/>
<organism evidence="1 2">
    <name type="scientific">Streptococcus cuniculipharyngis</name>
    <dbReference type="NCBI Taxonomy" id="1562651"/>
    <lineage>
        <taxon>Bacteria</taxon>
        <taxon>Bacillati</taxon>
        <taxon>Bacillota</taxon>
        <taxon>Bacilli</taxon>
        <taxon>Lactobacillales</taxon>
        <taxon>Streptococcaceae</taxon>
        <taxon>Streptococcus</taxon>
    </lineage>
</organism>
<accession>A0A5C5SGV3</accession>
<protein>
    <recommendedName>
        <fullName evidence="3">DUF3168 domain-containing protein</fullName>
    </recommendedName>
</protein>
<dbReference type="AlphaFoldDB" id="A0A5C5SGV3"/>
<comment type="caution">
    <text evidence="1">The sequence shown here is derived from an EMBL/GenBank/DDBJ whole genome shotgun (WGS) entry which is preliminary data.</text>
</comment>
<gene>
    <name evidence="1" type="ORF">FRX57_02780</name>
</gene>
<evidence type="ECO:0000313" key="2">
    <source>
        <dbReference type="Proteomes" id="UP000317430"/>
    </source>
</evidence>
<dbReference type="EMBL" id="VOHL01000001">
    <property type="protein sequence ID" value="TWS99141.1"/>
    <property type="molecule type" value="Genomic_DNA"/>
</dbReference>
<reference evidence="1 2" key="1">
    <citation type="submission" date="2019-08" db="EMBL/GenBank/DDBJ databases">
        <authorList>
            <person name="Lei W."/>
        </authorList>
    </citation>
    <scope>NUCLEOTIDE SEQUENCE [LARGE SCALE GENOMIC DNA]</scope>
    <source>
        <strain evidence="1 2">CCUG 66496</strain>
    </source>
</reference>
<keyword evidence="2" id="KW-1185">Reference proteome</keyword>
<dbReference type="RefSeq" id="WP_146566410.1">
    <property type="nucleotide sequence ID" value="NZ_VOHL01000001.1"/>
</dbReference>
<dbReference type="Proteomes" id="UP000317430">
    <property type="component" value="Unassembled WGS sequence"/>
</dbReference>
<dbReference type="OrthoDB" id="2185791at2"/>
<name>A0A5C5SGV3_9STRE</name>
<sequence>MSYSPMTRYLKSLKDKLAILGLPIYFKLPDVSVSEPFLVIGANSSDTSQTAQTGPMIEVVTISVDVFLSNVSRTEAEEMKSRAIRVLGRSRKIFANVILDDSVGREVYHIALTISDIIY</sequence>
<evidence type="ECO:0000313" key="1">
    <source>
        <dbReference type="EMBL" id="TWS99141.1"/>
    </source>
</evidence>